<dbReference type="FunFam" id="3.40.50.10800:FF:000008">
    <property type="entry name" value="Quinolinate synthase chloroplastic"/>
    <property type="match status" value="1"/>
</dbReference>
<sequence>MSTSRTFPSLRVLEDRFEAEGAFAEAQAEYLQPDPAIVRELDALLAEKKIGVVAHFYMDPQLQGVLASCTWPHIHISDSLVMADRAVAMAEAGCRSIIVLGVDFMSENARAMLDKAGLQHVPVYRVAAEAIGCSLAAAADTMTYQAWLTKAAKTPRALHVVYINTSLRTKARAHSVVPTITCTSSNVVQTVLTAFAEIPEVHVFFGPDTYMGRNLGQLFASMSEMSDEEIRKVHPAHSRATIAKVRERFAWFEQGHCIVHHMFGEDVVRRVREEEKGSFVTAHLEVPGEMFELALEAREADRGVVGSTSDILGFITRKVKGAVARGGNETLRFVLGTEAGMITSIVREAQKTLRAHAGSGVAVEIAFPVASEAIAATGESDLAIVPGVSGGEGCSTAGGCATCPYMKMNSLDALIDLVRRLDVADDDSLASFHPKSYVELVEGRTAADIGGVPILHMRHFSKTGHLSPELVEDVTTRHERRAARAATA</sequence>
<keyword evidence="7" id="KW-0479">Metal-binding</keyword>
<dbReference type="RefSeq" id="WP_053232744.1">
    <property type="nucleotide sequence ID" value="NZ_CP011125.1"/>
</dbReference>
<dbReference type="GO" id="GO:0046872">
    <property type="term" value="F:metal ion binding"/>
    <property type="evidence" value="ECO:0007669"/>
    <property type="project" value="UniProtKB-KW"/>
</dbReference>
<evidence type="ECO:0000256" key="1">
    <source>
        <dbReference type="ARBA" id="ARBA00001966"/>
    </source>
</evidence>
<dbReference type="SUPFAM" id="SSF142754">
    <property type="entry name" value="NadA-like"/>
    <property type="match status" value="1"/>
</dbReference>
<evidence type="ECO:0000256" key="5">
    <source>
        <dbReference type="ARBA" id="ARBA00022642"/>
    </source>
</evidence>
<proteinExistence type="predicted"/>
<dbReference type="InterPro" id="IPR003473">
    <property type="entry name" value="NadA"/>
</dbReference>
<comment type="pathway">
    <text evidence="2">Cofactor biosynthesis; NAD(+) biosynthesis; quinolinate from iminoaspartate: step 1/1.</text>
</comment>
<dbReference type="GO" id="GO:0008987">
    <property type="term" value="F:quinolinate synthetase A activity"/>
    <property type="evidence" value="ECO:0007669"/>
    <property type="project" value="InterPro"/>
</dbReference>
<evidence type="ECO:0000256" key="2">
    <source>
        <dbReference type="ARBA" id="ARBA00005065"/>
    </source>
</evidence>
<name>A0A0F6W267_9BACT</name>
<evidence type="ECO:0000256" key="7">
    <source>
        <dbReference type="ARBA" id="ARBA00022723"/>
    </source>
</evidence>
<gene>
    <name evidence="11" type="ORF">DB32_002660</name>
</gene>
<dbReference type="Pfam" id="PF02445">
    <property type="entry name" value="NadA"/>
    <property type="match status" value="1"/>
</dbReference>
<evidence type="ECO:0000256" key="4">
    <source>
        <dbReference type="ARBA" id="ARBA00022485"/>
    </source>
</evidence>
<dbReference type="Proteomes" id="UP000034883">
    <property type="component" value="Chromosome"/>
</dbReference>
<dbReference type="GO" id="GO:0051539">
    <property type="term" value="F:4 iron, 4 sulfur cluster binding"/>
    <property type="evidence" value="ECO:0007669"/>
    <property type="project" value="UniProtKB-KW"/>
</dbReference>
<evidence type="ECO:0000256" key="6">
    <source>
        <dbReference type="ARBA" id="ARBA00022679"/>
    </source>
</evidence>
<evidence type="ECO:0000313" key="11">
    <source>
        <dbReference type="EMBL" id="AKF05511.1"/>
    </source>
</evidence>
<dbReference type="AlphaFoldDB" id="A0A0F6W267"/>
<evidence type="ECO:0000256" key="3">
    <source>
        <dbReference type="ARBA" id="ARBA00012669"/>
    </source>
</evidence>
<dbReference type="OrthoDB" id="9801204at2"/>
<keyword evidence="9" id="KW-0408">Iron</keyword>
<keyword evidence="6" id="KW-0808">Transferase</keyword>
<dbReference type="Gene3D" id="3.40.50.10800">
    <property type="entry name" value="NadA-like"/>
    <property type="match status" value="3"/>
</dbReference>
<dbReference type="EMBL" id="CP011125">
    <property type="protein sequence ID" value="AKF05511.1"/>
    <property type="molecule type" value="Genomic_DNA"/>
</dbReference>
<dbReference type="KEGG" id="samy:DB32_002660"/>
<keyword evidence="10" id="KW-0411">Iron-sulfur</keyword>
<dbReference type="GO" id="GO:0034628">
    <property type="term" value="P:'de novo' NAD+ biosynthetic process from L-aspartate"/>
    <property type="evidence" value="ECO:0007669"/>
    <property type="project" value="TreeGrafter"/>
</dbReference>
<comment type="cofactor">
    <cofactor evidence="1">
        <name>[4Fe-4S] cluster</name>
        <dbReference type="ChEBI" id="CHEBI:49883"/>
    </cofactor>
</comment>
<evidence type="ECO:0000313" key="12">
    <source>
        <dbReference type="Proteomes" id="UP000034883"/>
    </source>
</evidence>
<dbReference type="PANTHER" id="PTHR30573:SF0">
    <property type="entry name" value="QUINOLINATE SYNTHASE, CHLOROPLASTIC"/>
    <property type="match status" value="1"/>
</dbReference>
<dbReference type="STRING" id="927083.DB32_002660"/>
<dbReference type="EC" id="2.5.1.72" evidence="3"/>
<evidence type="ECO:0000256" key="10">
    <source>
        <dbReference type="ARBA" id="ARBA00023014"/>
    </source>
</evidence>
<dbReference type="UniPathway" id="UPA00253">
    <property type="reaction ID" value="UER00327"/>
</dbReference>
<dbReference type="PANTHER" id="PTHR30573">
    <property type="entry name" value="QUINOLINATE SYNTHETASE A"/>
    <property type="match status" value="1"/>
</dbReference>
<dbReference type="FunFam" id="3.40.50.10800:FF:000006">
    <property type="entry name" value="Quinolinate synthase, chloroplastic"/>
    <property type="match status" value="1"/>
</dbReference>
<protein>
    <recommendedName>
        <fullName evidence="3">quinolinate synthase</fullName>
        <ecNumber evidence="3">2.5.1.72</ecNumber>
    </recommendedName>
</protein>
<accession>A0A0F6W267</accession>
<dbReference type="InterPro" id="IPR036094">
    <property type="entry name" value="NadA_sf"/>
</dbReference>
<reference evidence="11 12" key="1">
    <citation type="submission" date="2015-03" db="EMBL/GenBank/DDBJ databases">
        <title>Genome assembly of Sandaracinus amylolyticus DSM 53668.</title>
        <authorList>
            <person name="Sharma G."/>
            <person name="Subramanian S."/>
        </authorList>
    </citation>
    <scope>NUCLEOTIDE SEQUENCE [LARGE SCALE GENOMIC DNA]</scope>
    <source>
        <strain evidence="11 12">DSM 53668</strain>
    </source>
</reference>
<keyword evidence="8" id="KW-0809">Transit peptide</keyword>
<keyword evidence="12" id="KW-1185">Reference proteome</keyword>
<keyword evidence="4" id="KW-0004">4Fe-4S</keyword>
<evidence type="ECO:0000256" key="8">
    <source>
        <dbReference type="ARBA" id="ARBA00022946"/>
    </source>
</evidence>
<organism evidence="11 12">
    <name type="scientific">Sandaracinus amylolyticus</name>
    <dbReference type="NCBI Taxonomy" id="927083"/>
    <lineage>
        <taxon>Bacteria</taxon>
        <taxon>Pseudomonadati</taxon>
        <taxon>Myxococcota</taxon>
        <taxon>Polyangia</taxon>
        <taxon>Polyangiales</taxon>
        <taxon>Sandaracinaceae</taxon>
        <taxon>Sandaracinus</taxon>
    </lineage>
</organism>
<evidence type="ECO:0000256" key="9">
    <source>
        <dbReference type="ARBA" id="ARBA00023004"/>
    </source>
</evidence>
<keyword evidence="5" id="KW-0662">Pyridine nucleotide biosynthesis</keyword>